<protein>
    <recommendedName>
        <fullName evidence="3">AttH domain-containing protein</fullName>
    </recommendedName>
</protein>
<dbReference type="OrthoDB" id="333076at2"/>
<dbReference type="EMBL" id="CP022684">
    <property type="protein sequence ID" value="AUM14950.1"/>
    <property type="molecule type" value="Genomic_DNA"/>
</dbReference>
<name>A0A2K9LRS7_9GAMM</name>
<proteinExistence type="predicted"/>
<reference evidence="2" key="1">
    <citation type="submission" date="2017-08" db="EMBL/GenBank/DDBJ databases">
        <title>Direct submision.</title>
        <authorList>
            <person name="Kim S.-J."/>
            <person name="Rhee S.-K."/>
        </authorList>
    </citation>
    <scope>NUCLEOTIDE SEQUENCE [LARGE SCALE GENOMIC DNA]</scope>
    <source>
        <strain evidence="2">GI5</strain>
    </source>
</reference>
<evidence type="ECO:0008006" key="3">
    <source>
        <dbReference type="Google" id="ProtNLM"/>
    </source>
</evidence>
<sequence length="324" mass="36331">MNECRYLHHAKGHYESYFLRANHPTRPLAFWFRYTIFAPKGRPQDNLGELWAIVFDGDSNRIVVAKEEYPLAQCQFDNSQLSVHMSGSKLRPGMAIGEARQNGNRISWDLGYLPGDEPVYLLPKSLYDAPLPKAKALVANPNALFNGTITVNGEAIHVENWIGSENHNWGSKHTDEYAWGQVAGFDNDETAFLECATARIHLGPIKTPWMTTLVCRVGGETYALNNLLKAALAKGRYDYFNWEFETGNDRVNIKGVISAPYEHFVGLTYGNPPGGTHTCLNSKIAQCRLSIKPRGQPEINLYTRHRAAFEILTDDVEHGVPILA</sequence>
<dbReference type="SUPFAM" id="SSF159245">
    <property type="entry name" value="AttH-like"/>
    <property type="match status" value="1"/>
</dbReference>
<gene>
    <name evidence="1" type="ORF">Kalk_13400</name>
</gene>
<dbReference type="AlphaFoldDB" id="A0A2K9LRS7"/>
<organism evidence="1 2">
    <name type="scientific">Ketobacter alkanivorans</name>
    <dbReference type="NCBI Taxonomy" id="1917421"/>
    <lineage>
        <taxon>Bacteria</taxon>
        <taxon>Pseudomonadati</taxon>
        <taxon>Pseudomonadota</taxon>
        <taxon>Gammaproteobacteria</taxon>
        <taxon>Pseudomonadales</taxon>
        <taxon>Ketobacteraceae</taxon>
        <taxon>Ketobacter</taxon>
    </lineage>
</organism>
<dbReference type="Proteomes" id="UP000235116">
    <property type="component" value="Chromosome"/>
</dbReference>
<evidence type="ECO:0000313" key="1">
    <source>
        <dbReference type="EMBL" id="AUM14950.1"/>
    </source>
</evidence>
<accession>A0A2K9LRS7</accession>
<dbReference type="KEGG" id="kak:Kalk_13400"/>
<keyword evidence="2" id="KW-1185">Reference proteome</keyword>
<evidence type="ECO:0000313" key="2">
    <source>
        <dbReference type="Proteomes" id="UP000235116"/>
    </source>
</evidence>